<proteinExistence type="predicted"/>
<sequence>MSRRFRIFLAGILALLFIGLGGFLAWALTPLGPMPEVQAALISDTRIEVEQSQWLAFVPRANSPRLGVIFYPGGRVDYRSYAPLMRAVAEHGYLTIISPMPLNLAVLSPEEAQKVIAAYPQISTWVIGGHSLGGAMAATFVSRHPHEAQGLILVAAYPANNASLHSFQIPVLSISATADGLANPQKIADSRPLLPETTQWVVIQGGNHSGFGWYGDQPGDGQATISRTVQRQQTVEAIIRFLRAVEGMGEQ</sequence>
<comment type="caution">
    <text evidence="2">The sequence shown here is derived from an EMBL/GenBank/DDBJ whole genome shotgun (WGS) entry which is preliminary data.</text>
</comment>
<organism evidence="2 3">
    <name type="scientific">Thermanaerothrix solaris</name>
    <dbReference type="NCBI Taxonomy" id="3058434"/>
    <lineage>
        <taxon>Bacteria</taxon>
        <taxon>Bacillati</taxon>
        <taxon>Chloroflexota</taxon>
        <taxon>Anaerolineae</taxon>
        <taxon>Anaerolineales</taxon>
        <taxon>Anaerolineaceae</taxon>
        <taxon>Thermanaerothrix</taxon>
    </lineage>
</organism>
<feature type="domain" description="Alpha/beta hydrolase fold-5" evidence="1">
    <location>
        <begin position="67"/>
        <end position="231"/>
    </location>
</feature>
<protein>
    <submittedName>
        <fullName evidence="2">Alpha/beta hydrolase</fullName>
    </submittedName>
</protein>
<evidence type="ECO:0000313" key="2">
    <source>
        <dbReference type="EMBL" id="MDT8896729.1"/>
    </source>
</evidence>
<dbReference type="SUPFAM" id="SSF53474">
    <property type="entry name" value="alpha/beta-Hydrolases"/>
    <property type="match status" value="1"/>
</dbReference>
<dbReference type="GO" id="GO:0016787">
    <property type="term" value="F:hydrolase activity"/>
    <property type="evidence" value="ECO:0007669"/>
    <property type="project" value="UniProtKB-KW"/>
</dbReference>
<name>A0ABU3NIQ0_9CHLR</name>
<gene>
    <name evidence="2" type="ORF">QYE77_00495</name>
</gene>
<dbReference type="Proteomes" id="UP001254165">
    <property type="component" value="Unassembled WGS sequence"/>
</dbReference>
<dbReference type="EMBL" id="JAUHMF010000001">
    <property type="protein sequence ID" value="MDT8896729.1"/>
    <property type="molecule type" value="Genomic_DNA"/>
</dbReference>
<keyword evidence="2" id="KW-0378">Hydrolase</keyword>
<evidence type="ECO:0000259" key="1">
    <source>
        <dbReference type="Pfam" id="PF12695"/>
    </source>
</evidence>
<dbReference type="InterPro" id="IPR029058">
    <property type="entry name" value="AB_hydrolase_fold"/>
</dbReference>
<evidence type="ECO:0000313" key="3">
    <source>
        <dbReference type="Proteomes" id="UP001254165"/>
    </source>
</evidence>
<dbReference type="Pfam" id="PF12695">
    <property type="entry name" value="Abhydrolase_5"/>
    <property type="match status" value="1"/>
</dbReference>
<keyword evidence="3" id="KW-1185">Reference proteome</keyword>
<dbReference type="InterPro" id="IPR029059">
    <property type="entry name" value="AB_hydrolase_5"/>
</dbReference>
<reference evidence="2 3" key="1">
    <citation type="submission" date="2023-07" db="EMBL/GenBank/DDBJ databases">
        <title>Novel species of Thermanaerothrix with wide hydrolytic capabilities.</title>
        <authorList>
            <person name="Zayulina K.S."/>
            <person name="Podosokorskaya O.A."/>
            <person name="Elcheninov A.G."/>
        </authorList>
    </citation>
    <scope>NUCLEOTIDE SEQUENCE [LARGE SCALE GENOMIC DNA]</scope>
    <source>
        <strain evidence="2 3">4228-RoL</strain>
    </source>
</reference>
<accession>A0ABU3NIQ0</accession>
<dbReference type="Gene3D" id="3.40.50.1820">
    <property type="entry name" value="alpha/beta hydrolase"/>
    <property type="match status" value="1"/>
</dbReference>
<dbReference type="RefSeq" id="WP_315623208.1">
    <property type="nucleotide sequence ID" value="NZ_JAUHMF010000001.1"/>
</dbReference>